<dbReference type="AlphaFoldDB" id="A0A239A8A4"/>
<dbReference type="GO" id="GO:0016020">
    <property type="term" value="C:membrane"/>
    <property type="evidence" value="ECO:0007669"/>
    <property type="project" value="InterPro"/>
</dbReference>
<proteinExistence type="inferred from homology"/>
<dbReference type="OrthoDB" id="9785326at2"/>
<dbReference type="RefSeq" id="WP_089274071.1">
    <property type="nucleotide sequence ID" value="NZ_FZOC01000003.1"/>
</dbReference>
<name>A0A239A8A4_9BACT</name>
<keyword evidence="5" id="KW-1185">Reference proteome</keyword>
<keyword evidence="2 3" id="KW-0732">Signal</keyword>
<reference evidence="4 5" key="1">
    <citation type="submission" date="2017-06" db="EMBL/GenBank/DDBJ databases">
        <authorList>
            <person name="Kim H.J."/>
            <person name="Triplett B.A."/>
        </authorList>
    </citation>
    <scope>NUCLEOTIDE SEQUENCE [LARGE SCALE GENOMIC DNA]</scope>
    <source>
        <strain evidence="4 5">DSM 13116</strain>
    </source>
</reference>
<evidence type="ECO:0000313" key="4">
    <source>
        <dbReference type="EMBL" id="SNR91847.1"/>
    </source>
</evidence>
<protein>
    <submittedName>
        <fullName evidence="4">Phospholipid-binding lipoprotein MlaA</fullName>
    </submittedName>
</protein>
<dbReference type="PRINTS" id="PR01805">
    <property type="entry name" value="VACJLIPOPROT"/>
</dbReference>
<gene>
    <name evidence="4" type="ORF">SAMN04488503_1907</name>
</gene>
<organism evidence="4 5">
    <name type="scientific">Humidesulfovibrio mexicanus</name>
    <dbReference type="NCBI Taxonomy" id="147047"/>
    <lineage>
        <taxon>Bacteria</taxon>
        <taxon>Pseudomonadati</taxon>
        <taxon>Thermodesulfobacteriota</taxon>
        <taxon>Desulfovibrionia</taxon>
        <taxon>Desulfovibrionales</taxon>
        <taxon>Desulfovibrionaceae</taxon>
        <taxon>Humidesulfovibrio</taxon>
    </lineage>
</organism>
<dbReference type="PROSITE" id="PS51257">
    <property type="entry name" value="PROKAR_LIPOPROTEIN"/>
    <property type="match status" value="1"/>
</dbReference>
<dbReference type="InterPro" id="IPR007428">
    <property type="entry name" value="MlaA"/>
</dbReference>
<dbReference type="Proteomes" id="UP000198324">
    <property type="component" value="Unassembled WGS sequence"/>
</dbReference>
<evidence type="ECO:0000256" key="1">
    <source>
        <dbReference type="ARBA" id="ARBA00010634"/>
    </source>
</evidence>
<comment type="similarity">
    <text evidence="1">Belongs to the MlaA family.</text>
</comment>
<evidence type="ECO:0000313" key="5">
    <source>
        <dbReference type="Proteomes" id="UP000198324"/>
    </source>
</evidence>
<feature type="signal peptide" evidence="3">
    <location>
        <begin position="1"/>
        <end position="20"/>
    </location>
</feature>
<dbReference type="Pfam" id="PF04333">
    <property type="entry name" value="MlaA"/>
    <property type="match status" value="1"/>
</dbReference>
<dbReference type="PANTHER" id="PTHR30035">
    <property type="entry name" value="LIPOPROTEIN VACJ-RELATED"/>
    <property type="match status" value="1"/>
</dbReference>
<dbReference type="GO" id="GO:0120010">
    <property type="term" value="P:intermembrane phospholipid transfer"/>
    <property type="evidence" value="ECO:0007669"/>
    <property type="project" value="TreeGrafter"/>
</dbReference>
<dbReference type="EMBL" id="FZOC01000003">
    <property type="protein sequence ID" value="SNR91847.1"/>
    <property type="molecule type" value="Genomic_DNA"/>
</dbReference>
<evidence type="ECO:0000256" key="2">
    <source>
        <dbReference type="ARBA" id="ARBA00022729"/>
    </source>
</evidence>
<evidence type="ECO:0000256" key="3">
    <source>
        <dbReference type="SAM" id="SignalP"/>
    </source>
</evidence>
<keyword evidence="4" id="KW-0449">Lipoprotein</keyword>
<feature type="chain" id="PRO_5013099588" evidence="3">
    <location>
        <begin position="21"/>
        <end position="273"/>
    </location>
</feature>
<sequence length="273" mass="29980">MSRAGSIHSAAALGRLVALAALSLLLAACAATRRDPERTLPDTGFRTAVSRQMDPEEARRLGEQSMLYVYDPAEKANRLVYNFNARFDRAVLLPVVAAYEGAFPAPVRKGVSNFISNLNEMPRLANCGLQGDLNKVNATLVRFMANTTFGLGGLFDVATDMGIDKEDEDFGQTLKVWGVPDGAYIVLPFYGPSNARDTVGTAGDMVFSYYQMEYLYDLAGFSDHALAGYVNTAVRAVNTRAGVPFRYYSTDTPFEYDILRFAYTKARILQALD</sequence>
<dbReference type="PANTHER" id="PTHR30035:SF3">
    <property type="entry name" value="INTERMEMBRANE PHOSPHOLIPID TRANSPORT SYSTEM LIPOPROTEIN MLAA"/>
    <property type="match status" value="1"/>
</dbReference>
<accession>A0A239A8A4</accession>